<dbReference type="SUPFAM" id="SSF47762">
    <property type="entry name" value="PAH2 domain"/>
    <property type="match status" value="1"/>
</dbReference>
<dbReference type="Gene3D" id="1.20.1160.11">
    <property type="entry name" value="Paired amphipathic helix"/>
    <property type="match status" value="1"/>
</dbReference>
<evidence type="ECO:0000256" key="3">
    <source>
        <dbReference type="PROSITE-ProRule" id="PRU00810"/>
    </source>
</evidence>
<comment type="caution">
    <text evidence="5">The sequence shown here is derived from an EMBL/GenBank/DDBJ whole genome shotgun (WGS) entry which is preliminary data.</text>
</comment>
<keyword evidence="6" id="KW-1185">Reference proteome</keyword>
<evidence type="ECO:0000313" key="5">
    <source>
        <dbReference type="EMBL" id="SPO07381.1"/>
    </source>
</evidence>
<dbReference type="InterPro" id="IPR003822">
    <property type="entry name" value="PAH"/>
</dbReference>
<dbReference type="GO" id="GO:0006355">
    <property type="term" value="P:regulation of DNA-templated transcription"/>
    <property type="evidence" value="ECO:0007669"/>
    <property type="project" value="InterPro"/>
</dbReference>
<sequence length="99" mass="11100">MTSDCASNQGATEQPPTAPQCPGNMGKARIFIEEVKARATPDRPELLTKFFEVFGEFYGKGQIPEAAVAVPPIHDKMREIFKDDPDLLEKFEEFLPRDT</sequence>
<dbReference type="Pfam" id="PF02671">
    <property type="entry name" value="PAH"/>
    <property type="match status" value="1"/>
</dbReference>
<feature type="compositionally biased region" description="Polar residues" evidence="4">
    <location>
        <begin position="1"/>
        <end position="15"/>
    </location>
</feature>
<feature type="region of interest" description="Disordered" evidence="4">
    <location>
        <begin position="1"/>
        <end position="25"/>
    </location>
</feature>
<dbReference type="AlphaFoldDB" id="A0AAE8SZV7"/>
<evidence type="ECO:0000256" key="1">
    <source>
        <dbReference type="ARBA" id="ARBA00004123"/>
    </source>
</evidence>
<dbReference type="PROSITE" id="PS51477">
    <property type="entry name" value="PAH"/>
    <property type="match status" value="1"/>
</dbReference>
<evidence type="ECO:0000256" key="2">
    <source>
        <dbReference type="ARBA" id="ARBA00023242"/>
    </source>
</evidence>
<dbReference type="EMBL" id="ONZQ02000020">
    <property type="protein sequence ID" value="SPO07381.1"/>
    <property type="molecule type" value="Genomic_DNA"/>
</dbReference>
<organism evidence="5 6">
    <name type="scientific">Cephalotrichum gorgonifer</name>
    <dbReference type="NCBI Taxonomy" id="2041049"/>
    <lineage>
        <taxon>Eukaryota</taxon>
        <taxon>Fungi</taxon>
        <taxon>Dikarya</taxon>
        <taxon>Ascomycota</taxon>
        <taxon>Pezizomycotina</taxon>
        <taxon>Sordariomycetes</taxon>
        <taxon>Hypocreomycetidae</taxon>
        <taxon>Microascales</taxon>
        <taxon>Microascaceae</taxon>
        <taxon>Cephalotrichum</taxon>
    </lineage>
</organism>
<accession>A0AAE8SZV7</accession>
<dbReference type="InterPro" id="IPR036600">
    <property type="entry name" value="PAH_sf"/>
</dbReference>
<dbReference type="Proteomes" id="UP001187682">
    <property type="component" value="Unassembled WGS sequence"/>
</dbReference>
<name>A0AAE8SZV7_9PEZI</name>
<comment type="subcellular location">
    <subcellularLocation>
        <location evidence="1 3">Nucleus</location>
    </subcellularLocation>
</comment>
<dbReference type="GO" id="GO:0005634">
    <property type="term" value="C:nucleus"/>
    <property type="evidence" value="ECO:0007669"/>
    <property type="project" value="UniProtKB-SubCell"/>
</dbReference>
<evidence type="ECO:0000313" key="6">
    <source>
        <dbReference type="Proteomes" id="UP001187682"/>
    </source>
</evidence>
<reference evidence="5" key="1">
    <citation type="submission" date="2018-03" db="EMBL/GenBank/DDBJ databases">
        <authorList>
            <person name="Guldener U."/>
        </authorList>
    </citation>
    <scope>NUCLEOTIDE SEQUENCE</scope>
</reference>
<gene>
    <name evidence="5" type="ORF">DNG_10075</name>
</gene>
<protein>
    <submittedName>
        <fullName evidence="5">Uncharacterized protein</fullName>
    </submittedName>
</protein>
<proteinExistence type="predicted"/>
<evidence type="ECO:0000256" key="4">
    <source>
        <dbReference type="SAM" id="MobiDB-lite"/>
    </source>
</evidence>
<keyword evidence="2 3" id="KW-0539">Nucleus</keyword>